<sequence length="442" mass="46293">GRPADPAPIEQAARDFQRLRSGEAVDGPPAGTAALRRDAVLAATAAAAAALAATAYLATGARSAAEPLRRSELWYADRSDAALWAHRFLAHLRPRSVYFQNAARLSVGLAAARAVAGVLSLPHGFWAMLAALTLTRSTAALTRETVRLALIGTLVGALAGAGLLVAVGHRSDVYAVILPVVMLATFCLGPTRGVGWAQALFTLTVATVFAQLAPAGWHLAEDRFLDVFTGSVIGIVIGLAAWPKGAHRQLHRDLAELLRAVAASTVVTTSRLTGRTDGQRQPRLLDALVMAESTYAQYQCEVLRPRPAGERPDWQAALLAGHHALRGVRRFQRDEPDSAGAADVVDVVEVDGGPAPLPVDPVLGRASDVARIYADTAAYLAGAAADRPVVPAAVPEPDSAGAAAPARPLLFDVYAWLDSLRRDASRLLGSPLPPPGGQSTRA</sequence>
<keyword evidence="10" id="KW-1185">Reference proteome</keyword>
<evidence type="ECO:0000313" key="9">
    <source>
        <dbReference type="EMBL" id="MFC5642009.1"/>
    </source>
</evidence>
<comment type="similarity">
    <text evidence="6">Belongs to the YccS/YhfK family.</text>
</comment>
<evidence type="ECO:0000313" key="10">
    <source>
        <dbReference type="Proteomes" id="UP001596066"/>
    </source>
</evidence>
<name>A0ABW0VB41_9ACTN</name>
<feature type="non-terminal residue" evidence="9">
    <location>
        <position position="1"/>
    </location>
</feature>
<evidence type="ECO:0000256" key="4">
    <source>
        <dbReference type="ARBA" id="ARBA00022989"/>
    </source>
</evidence>
<evidence type="ECO:0000256" key="1">
    <source>
        <dbReference type="ARBA" id="ARBA00004651"/>
    </source>
</evidence>
<accession>A0ABW0VB41</accession>
<feature type="transmembrane region" description="Helical" evidence="7">
    <location>
        <begin position="114"/>
        <end position="134"/>
    </location>
</feature>
<keyword evidence="3 7" id="KW-0812">Transmembrane</keyword>
<feature type="domain" description="Integral membrane bound transporter" evidence="8">
    <location>
        <begin position="114"/>
        <end position="237"/>
    </location>
</feature>
<evidence type="ECO:0000256" key="5">
    <source>
        <dbReference type="ARBA" id="ARBA00023136"/>
    </source>
</evidence>
<reference evidence="10" key="1">
    <citation type="journal article" date="2019" name="Int. J. Syst. Evol. Microbiol.">
        <title>The Global Catalogue of Microorganisms (GCM) 10K type strain sequencing project: providing services to taxonomists for standard genome sequencing and annotation.</title>
        <authorList>
            <consortium name="The Broad Institute Genomics Platform"/>
            <consortium name="The Broad Institute Genome Sequencing Center for Infectious Disease"/>
            <person name="Wu L."/>
            <person name="Ma J."/>
        </authorList>
    </citation>
    <scope>NUCLEOTIDE SEQUENCE [LARGE SCALE GENOMIC DNA]</scope>
    <source>
        <strain evidence="10">CGMCC 4.1622</strain>
    </source>
</reference>
<feature type="transmembrane region" description="Helical" evidence="7">
    <location>
        <begin position="223"/>
        <end position="242"/>
    </location>
</feature>
<keyword evidence="5 7" id="KW-0472">Membrane</keyword>
<evidence type="ECO:0000256" key="6">
    <source>
        <dbReference type="ARBA" id="ARBA00043993"/>
    </source>
</evidence>
<evidence type="ECO:0000256" key="2">
    <source>
        <dbReference type="ARBA" id="ARBA00022475"/>
    </source>
</evidence>
<proteinExistence type="inferred from homology"/>
<feature type="transmembrane region" description="Helical" evidence="7">
    <location>
        <begin position="146"/>
        <end position="167"/>
    </location>
</feature>
<gene>
    <name evidence="9" type="ORF">ACFPZF_11685</name>
</gene>
<dbReference type="InterPro" id="IPR049453">
    <property type="entry name" value="Memb_transporter_dom"/>
</dbReference>
<keyword evidence="4 7" id="KW-1133">Transmembrane helix</keyword>
<dbReference type="PANTHER" id="PTHR30509:SF9">
    <property type="entry name" value="MULTIDRUG RESISTANCE PROTEIN MDTO"/>
    <property type="match status" value="1"/>
</dbReference>
<evidence type="ECO:0000259" key="8">
    <source>
        <dbReference type="Pfam" id="PF13515"/>
    </source>
</evidence>
<comment type="caution">
    <text evidence="9">The sequence shown here is derived from an EMBL/GenBank/DDBJ whole genome shotgun (WGS) entry which is preliminary data.</text>
</comment>
<keyword evidence="2" id="KW-1003">Cell membrane</keyword>
<dbReference type="RefSeq" id="WP_380231061.1">
    <property type="nucleotide sequence ID" value="NZ_JBHSOC010000016.1"/>
</dbReference>
<protein>
    <submittedName>
        <fullName evidence="9">FUSC family protein</fullName>
    </submittedName>
</protein>
<dbReference type="Proteomes" id="UP001596066">
    <property type="component" value="Unassembled WGS sequence"/>
</dbReference>
<feature type="transmembrane region" description="Helical" evidence="7">
    <location>
        <begin position="196"/>
        <end position="217"/>
    </location>
</feature>
<feature type="transmembrane region" description="Helical" evidence="7">
    <location>
        <begin position="173"/>
        <end position="189"/>
    </location>
</feature>
<evidence type="ECO:0000256" key="3">
    <source>
        <dbReference type="ARBA" id="ARBA00022692"/>
    </source>
</evidence>
<comment type="subcellular location">
    <subcellularLocation>
        <location evidence="1">Cell membrane</location>
        <topology evidence="1">Multi-pass membrane protein</topology>
    </subcellularLocation>
</comment>
<feature type="transmembrane region" description="Helical" evidence="7">
    <location>
        <begin position="39"/>
        <end position="58"/>
    </location>
</feature>
<evidence type="ECO:0000256" key="7">
    <source>
        <dbReference type="SAM" id="Phobius"/>
    </source>
</evidence>
<organism evidence="9 10">
    <name type="scientific">Kitasatospora cinereorecta</name>
    <dbReference type="NCBI Taxonomy" id="285560"/>
    <lineage>
        <taxon>Bacteria</taxon>
        <taxon>Bacillati</taxon>
        <taxon>Actinomycetota</taxon>
        <taxon>Actinomycetes</taxon>
        <taxon>Kitasatosporales</taxon>
        <taxon>Streptomycetaceae</taxon>
        <taxon>Kitasatospora</taxon>
    </lineage>
</organism>
<dbReference type="PANTHER" id="PTHR30509">
    <property type="entry name" value="P-HYDROXYBENZOIC ACID EFFLUX PUMP SUBUNIT-RELATED"/>
    <property type="match status" value="1"/>
</dbReference>
<dbReference type="Pfam" id="PF13515">
    <property type="entry name" value="FUSC_2"/>
    <property type="match status" value="1"/>
</dbReference>
<dbReference type="EMBL" id="JBHSOC010000016">
    <property type="protein sequence ID" value="MFC5642009.1"/>
    <property type="molecule type" value="Genomic_DNA"/>
</dbReference>